<comment type="caution">
    <text evidence="10">The sequence shown here is derived from an EMBL/GenBank/DDBJ whole genome shotgun (WGS) entry which is preliminary data.</text>
</comment>
<sequence>MTGTVFTALKKSLSRIKVLGTVKTVVHKCGAVTVWLAKYGCIACCISQYGVQLTLCEGHSMEPYITNGDIFLAERYSVYTYRLKVGDVVGARSHKDPHMYICKRIIAMEGDTVFNNITKEHIQVPRGHVWLEGDNKDNSIDSRDHGALPYALIQSRLLYKILSARGNG</sequence>
<dbReference type="PRINTS" id="PR00727">
    <property type="entry name" value="LEADERPTASE"/>
</dbReference>
<reference evidence="10" key="2">
    <citation type="submission" date="2020-11" db="EMBL/GenBank/DDBJ databases">
        <authorList>
            <person name="McCartney M.A."/>
            <person name="Auch B."/>
            <person name="Kono T."/>
            <person name="Mallez S."/>
            <person name="Becker A."/>
            <person name="Gohl D.M."/>
            <person name="Silverstein K.A.T."/>
            <person name="Koren S."/>
            <person name="Bechman K.B."/>
            <person name="Herman A."/>
            <person name="Abrahante J.E."/>
            <person name="Garbe J."/>
        </authorList>
    </citation>
    <scope>NUCLEOTIDE SEQUENCE</scope>
    <source>
        <strain evidence="10">Duluth1</strain>
        <tissue evidence="10">Whole animal</tissue>
    </source>
</reference>
<keyword evidence="5" id="KW-0496">Mitochondrion</keyword>
<comment type="subcellular location">
    <subcellularLocation>
        <location evidence="1">Mitochondrion inner membrane</location>
    </subcellularLocation>
</comment>
<gene>
    <name evidence="10" type="ORF">DPMN_010427</name>
</gene>
<feature type="active site" evidence="8">
    <location>
        <position position="60"/>
    </location>
</feature>
<evidence type="ECO:0000259" key="9">
    <source>
        <dbReference type="Pfam" id="PF10502"/>
    </source>
</evidence>
<feature type="domain" description="Peptidase S26" evidence="9">
    <location>
        <begin position="39"/>
        <end position="113"/>
    </location>
</feature>
<feature type="domain" description="Peptidase S26" evidence="9">
    <location>
        <begin position="121"/>
        <end position="153"/>
    </location>
</feature>
<dbReference type="PANTHER" id="PTHR12383:SF16">
    <property type="entry name" value="MITOCHONDRIAL INNER MEMBRANE PROTEASE SUBUNIT 1"/>
    <property type="match status" value="1"/>
</dbReference>
<keyword evidence="6" id="KW-0472">Membrane</keyword>
<dbReference type="GO" id="GO:0004252">
    <property type="term" value="F:serine-type endopeptidase activity"/>
    <property type="evidence" value="ECO:0007669"/>
    <property type="project" value="InterPro"/>
</dbReference>
<evidence type="ECO:0000313" key="11">
    <source>
        <dbReference type="Proteomes" id="UP000828390"/>
    </source>
</evidence>
<name>A0A9D4N253_DREPO</name>
<evidence type="ECO:0000313" key="10">
    <source>
        <dbReference type="EMBL" id="KAH3886420.1"/>
    </source>
</evidence>
<accession>A0A9D4N253</accession>
<dbReference type="PANTHER" id="PTHR12383">
    <property type="entry name" value="PROTEASE FAMILY S26 MITOCHONDRIAL INNER MEMBRANE PROTEASE-RELATED"/>
    <property type="match status" value="1"/>
</dbReference>
<evidence type="ECO:0000256" key="5">
    <source>
        <dbReference type="ARBA" id="ARBA00023128"/>
    </source>
</evidence>
<dbReference type="InterPro" id="IPR019533">
    <property type="entry name" value="Peptidase_S26"/>
</dbReference>
<dbReference type="InterPro" id="IPR052064">
    <property type="entry name" value="Mito_IMP1_subunit"/>
</dbReference>
<dbReference type="CDD" id="cd06530">
    <property type="entry name" value="S26_SPase_I"/>
    <property type="match status" value="1"/>
</dbReference>
<evidence type="ECO:0000256" key="7">
    <source>
        <dbReference type="ARBA" id="ARBA00038445"/>
    </source>
</evidence>
<organism evidence="10 11">
    <name type="scientific">Dreissena polymorpha</name>
    <name type="common">Zebra mussel</name>
    <name type="synonym">Mytilus polymorpha</name>
    <dbReference type="NCBI Taxonomy" id="45954"/>
    <lineage>
        <taxon>Eukaryota</taxon>
        <taxon>Metazoa</taxon>
        <taxon>Spiralia</taxon>
        <taxon>Lophotrochozoa</taxon>
        <taxon>Mollusca</taxon>
        <taxon>Bivalvia</taxon>
        <taxon>Autobranchia</taxon>
        <taxon>Heteroconchia</taxon>
        <taxon>Euheterodonta</taxon>
        <taxon>Imparidentia</taxon>
        <taxon>Neoheterodontei</taxon>
        <taxon>Myida</taxon>
        <taxon>Dreissenoidea</taxon>
        <taxon>Dreissenidae</taxon>
        <taxon>Dreissena</taxon>
    </lineage>
</organism>
<keyword evidence="4" id="KW-0378">Hydrolase</keyword>
<evidence type="ECO:0000256" key="8">
    <source>
        <dbReference type="PIRSR" id="PIRSR600223-1"/>
    </source>
</evidence>
<dbReference type="Proteomes" id="UP000828390">
    <property type="component" value="Unassembled WGS sequence"/>
</dbReference>
<dbReference type="GO" id="GO:0006465">
    <property type="term" value="P:signal peptide processing"/>
    <property type="evidence" value="ECO:0007669"/>
    <property type="project" value="InterPro"/>
</dbReference>
<dbReference type="GO" id="GO:0006627">
    <property type="term" value="P:protein processing involved in protein targeting to mitochondrion"/>
    <property type="evidence" value="ECO:0007669"/>
    <property type="project" value="TreeGrafter"/>
</dbReference>
<keyword evidence="11" id="KW-1185">Reference proteome</keyword>
<proteinExistence type="inferred from homology"/>
<dbReference type="InterPro" id="IPR036286">
    <property type="entry name" value="LexA/Signal_pep-like_sf"/>
</dbReference>
<evidence type="ECO:0000256" key="2">
    <source>
        <dbReference type="ARBA" id="ARBA00011805"/>
    </source>
</evidence>
<dbReference type="AlphaFoldDB" id="A0A9D4N253"/>
<dbReference type="Pfam" id="PF10502">
    <property type="entry name" value="Peptidase_S26"/>
    <property type="match status" value="2"/>
</dbReference>
<comment type="similarity">
    <text evidence="7">Belongs to the peptidase S26 family. IMP1 subfamily.</text>
</comment>
<evidence type="ECO:0000256" key="6">
    <source>
        <dbReference type="ARBA" id="ARBA00023136"/>
    </source>
</evidence>
<comment type="subunit">
    <text evidence="2">Heterodimer of 2 subunits, IMMPL1 and IMMPL2.</text>
</comment>
<evidence type="ECO:0000256" key="4">
    <source>
        <dbReference type="ARBA" id="ARBA00022801"/>
    </source>
</evidence>
<evidence type="ECO:0000256" key="3">
    <source>
        <dbReference type="ARBA" id="ARBA00022792"/>
    </source>
</evidence>
<reference evidence="10" key="1">
    <citation type="journal article" date="2019" name="bioRxiv">
        <title>The Genome of the Zebra Mussel, Dreissena polymorpha: A Resource for Invasive Species Research.</title>
        <authorList>
            <person name="McCartney M.A."/>
            <person name="Auch B."/>
            <person name="Kono T."/>
            <person name="Mallez S."/>
            <person name="Zhang Y."/>
            <person name="Obille A."/>
            <person name="Becker A."/>
            <person name="Abrahante J.E."/>
            <person name="Garbe J."/>
            <person name="Badalamenti J.P."/>
            <person name="Herman A."/>
            <person name="Mangelson H."/>
            <person name="Liachko I."/>
            <person name="Sullivan S."/>
            <person name="Sone E.D."/>
            <person name="Koren S."/>
            <person name="Silverstein K.A.T."/>
            <person name="Beckman K.B."/>
            <person name="Gohl D.M."/>
        </authorList>
    </citation>
    <scope>NUCLEOTIDE SEQUENCE</scope>
    <source>
        <strain evidence="10">Duluth1</strain>
        <tissue evidence="10">Whole animal</tissue>
    </source>
</reference>
<feature type="active site" evidence="8">
    <location>
        <position position="103"/>
    </location>
</feature>
<protein>
    <recommendedName>
        <fullName evidence="9">Peptidase S26 domain-containing protein</fullName>
    </recommendedName>
</protein>
<keyword evidence="3" id="KW-0999">Mitochondrion inner membrane</keyword>
<evidence type="ECO:0000256" key="1">
    <source>
        <dbReference type="ARBA" id="ARBA00004273"/>
    </source>
</evidence>
<dbReference type="InterPro" id="IPR000223">
    <property type="entry name" value="Pept_S26A_signal_pept_1"/>
</dbReference>
<dbReference type="Gene3D" id="2.10.109.10">
    <property type="entry name" value="Umud Fragment, subunit A"/>
    <property type="match status" value="1"/>
</dbReference>
<dbReference type="EMBL" id="JAIWYP010000001">
    <property type="protein sequence ID" value="KAH3886420.1"/>
    <property type="molecule type" value="Genomic_DNA"/>
</dbReference>
<dbReference type="SUPFAM" id="SSF51306">
    <property type="entry name" value="LexA/Signal peptidase"/>
    <property type="match status" value="1"/>
</dbReference>
<dbReference type="OrthoDB" id="308440at2759"/>
<dbReference type="GO" id="GO:0042720">
    <property type="term" value="C:mitochondrial inner membrane peptidase complex"/>
    <property type="evidence" value="ECO:0007669"/>
    <property type="project" value="TreeGrafter"/>
</dbReference>